<dbReference type="OrthoDB" id="821958at2"/>
<evidence type="ECO:0000313" key="1">
    <source>
        <dbReference type="EMBL" id="SDL55037.1"/>
    </source>
</evidence>
<proteinExistence type="predicted"/>
<dbReference type="RefSeq" id="WP_074604715.1">
    <property type="nucleotide sequence ID" value="NZ_FNGY01000001.1"/>
</dbReference>
<accession>A0A1G9L012</accession>
<gene>
    <name evidence="1" type="ORF">SAMN05421820_101714</name>
</gene>
<protein>
    <submittedName>
        <fullName evidence="1">Uncharacterized protein</fullName>
    </submittedName>
</protein>
<sequence length="324" mass="36422">MARITKGLLGGFSGKIGPVVGYTLYGVDRMRSLPDRTAPPTENELKNRSQFKLVQDTLNPIKELLKAGFKNYWTVSGGTRAALSYNRKFAVKATEEGYEIDPEQFKISGGSLPGLTGLRVLQESAEVLRFHWNPEDVPGGSRYDQVMLLAMDLQGQKSCYECPGNFRSAGTGMLQLSEDLSGKEVDVYIAVVAKDRSVQSDSQYLGRIQLKAGAVPVLNTEMKPVIPELEEDEPMEEDQMIPDQKNIAQALSPGPPLFYFGEPYFKKVEQLFLQRPGIELRNEKNWEDGKVFLNNEIRARLLNTDERVREWLNNRGSNNIKDDI</sequence>
<keyword evidence="2" id="KW-1185">Reference proteome</keyword>
<name>A0A1G9L012_9SPHI</name>
<reference evidence="2" key="1">
    <citation type="submission" date="2016-10" db="EMBL/GenBank/DDBJ databases">
        <authorList>
            <person name="Varghese N."/>
            <person name="Submissions S."/>
        </authorList>
    </citation>
    <scope>NUCLEOTIDE SEQUENCE [LARGE SCALE GENOMIC DNA]</scope>
    <source>
        <strain evidence="2">DSM 19110</strain>
    </source>
</reference>
<evidence type="ECO:0000313" key="2">
    <source>
        <dbReference type="Proteomes" id="UP000183200"/>
    </source>
</evidence>
<organism evidence="1 2">
    <name type="scientific">Pedobacter steynii</name>
    <dbReference type="NCBI Taxonomy" id="430522"/>
    <lineage>
        <taxon>Bacteria</taxon>
        <taxon>Pseudomonadati</taxon>
        <taxon>Bacteroidota</taxon>
        <taxon>Sphingobacteriia</taxon>
        <taxon>Sphingobacteriales</taxon>
        <taxon>Sphingobacteriaceae</taxon>
        <taxon>Pedobacter</taxon>
    </lineage>
</organism>
<dbReference type="InterPro" id="IPR046233">
    <property type="entry name" value="DUF6266"/>
</dbReference>
<dbReference type="Pfam" id="PF19781">
    <property type="entry name" value="DUF6266"/>
    <property type="match status" value="1"/>
</dbReference>
<dbReference type="AlphaFoldDB" id="A0A1G9L012"/>
<dbReference type="Proteomes" id="UP000183200">
    <property type="component" value="Unassembled WGS sequence"/>
</dbReference>
<dbReference type="EMBL" id="FNGY01000001">
    <property type="protein sequence ID" value="SDL55037.1"/>
    <property type="molecule type" value="Genomic_DNA"/>
</dbReference>